<dbReference type="OrthoDB" id="333278at2"/>
<dbReference type="InterPro" id="IPR001279">
    <property type="entry name" value="Metallo-B-lactamas"/>
</dbReference>
<name>A0A160T781_9CHLR</name>
<dbReference type="PANTHER" id="PTHR42951">
    <property type="entry name" value="METALLO-BETA-LACTAMASE DOMAIN-CONTAINING"/>
    <property type="match status" value="1"/>
</dbReference>
<dbReference type="InterPro" id="IPR036866">
    <property type="entry name" value="RibonucZ/Hydroxyglut_hydro"/>
</dbReference>
<accession>A0A160T781</accession>
<dbReference type="SMART" id="SM00849">
    <property type="entry name" value="Lactamase_B"/>
    <property type="match status" value="1"/>
</dbReference>
<organism evidence="2 3">
    <name type="scientific">Candidatus Promineifilum breve</name>
    <dbReference type="NCBI Taxonomy" id="1806508"/>
    <lineage>
        <taxon>Bacteria</taxon>
        <taxon>Bacillati</taxon>
        <taxon>Chloroflexota</taxon>
        <taxon>Ardenticatenia</taxon>
        <taxon>Candidatus Promineifilales</taxon>
        <taxon>Candidatus Promineifilaceae</taxon>
        <taxon>Candidatus Promineifilum</taxon>
    </lineage>
</organism>
<dbReference type="AlphaFoldDB" id="A0A160T781"/>
<evidence type="ECO:0000313" key="3">
    <source>
        <dbReference type="Proteomes" id="UP000215027"/>
    </source>
</evidence>
<dbReference type="CDD" id="cd07726">
    <property type="entry name" value="ST1585-like_MBL-fold"/>
    <property type="match status" value="1"/>
</dbReference>
<dbReference type="RefSeq" id="WP_095045588.1">
    <property type="nucleotide sequence ID" value="NZ_LN890656.1"/>
</dbReference>
<proteinExistence type="predicted"/>
<sequence length="302" mass="32325">MKLHILDTHFQGMPQVTAVYLLIGPDGPVLVESGPGSTLPAVLDALAGHGFAPADVRAVLLTHIHLDHAGAAGWWAQQGAQLYVHHVGAPHLIDPTKLLASATRIYGDNMGPLWGEMVAAPAERVTAVYDGDTIAAGGLTFTAVDTPGHAYHHHAYRLSDGHGGAILFTGDAAGVSLPHIGVVDLPAPPPEFHLETWLGTLARLEQVDAHTFYPTHYGPVTDVHGHLTALRTVMIDAVAFVAERAHAGAEREQLLADYIGWNRERAAALHLSPTIIRSYELANPLFMSVDGILRYLRKRGAV</sequence>
<dbReference type="SUPFAM" id="SSF56281">
    <property type="entry name" value="Metallo-hydrolase/oxidoreductase"/>
    <property type="match status" value="1"/>
</dbReference>
<dbReference type="Gene3D" id="3.60.15.10">
    <property type="entry name" value="Ribonuclease Z/Hydroxyacylglutathione hydrolase-like"/>
    <property type="match status" value="1"/>
</dbReference>
<gene>
    <name evidence="2" type="ORF">CFX0092_B0762</name>
</gene>
<dbReference type="KEGG" id="pbf:CFX0092_B0762"/>
<dbReference type="EMBL" id="LN890656">
    <property type="protein sequence ID" value="CUS06296.1"/>
    <property type="molecule type" value="Genomic_DNA"/>
</dbReference>
<dbReference type="Pfam" id="PF00753">
    <property type="entry name" value="Lactamase_B"/>
    <property type="match status" value="1"/>
</dbReference>
<reference evidence="2" key="1">
    <citation type="submission" date="2016-01" db="EMBL/GenBank/DDBJ databases">
        <authorList>
            <person name="Mcilroy J.S."/>
            <person name="Karst M S."/>
            <person name="Albertsen M."/>
        </authorList>
    </citation>
    <scope>NUCLEOTIDE SEQUENCE</scope>
    <source>
        <strain evidence="2">Cfx-K</strain>
    </source>
</reference>
<dbReference type="Proteomes" id="UP000215027">
    <property type="component" value="Chromosome II"/>
</dbReference>
<keyword evidence="3" id="KW-1185">Reference proteome</keyword>
<feature type="domain" description="Metallo-beta-lactamase" evidence="1">
    <location>
        <begin position="16"/>
        <end position="216"/>
    </location>
</feature>
<dbReference type="PANTHER" id="PTHR42951:SF22">
    <property type="entry name" value="METALLO BETA-LACTAMASE SUPERFAMILY LIPOPROTEIN"/>
    <property type="match status" value="1"/>
</dbReference>
<dbReference type="InterPro" id="IPR037482">
    <property type="entry name" value="ST1585_MBL-fold"/>
</dbReference>
<protein>
    <submittedName>
        <fullName evidence="2">Metallo-beta-lactamase</fullName>
    </submittedName>
</protein>
<evidence type="ECO:0000259" key="1">
    <source>
        <dbReference type="SMART" id="SM00849"/>
    </source>
</evidence>
<evidence type="ECO:0000313" key="2">
    <source>
        <dbReference type="EMBL" id="CUS06296.1"/>
    </source>
</evidence>
<dbReference type="InterPro" id="IPR050855">
    <property type="entry name" value="NDM-1-like"/>
</dbReference>